<dbReference type="EnsemblPlants" id="PNT64808">
    <property type="protein sequence ID" value="PNT64808"/>
    <property type="gene ID" value="BRADI_4g33370v3"/>
</dbReference>
<dbReference type="Gramene" id="PNT64808">
    <property type="protein sequence ID" value="PNT64808"/>
    <property type="gene ID" value="BRADI_4g33370v3"/>
</dbReference>
<feature type="region of interest" description="Disordered" evidence="7">
    <location>
        <begin position="650"/>
        <end position="690"/>
    </location>
</feature>
<dbReference type="EMBL" id="CM000883">
    <property type="protein sequence ID" value="KQJ90704.1"/>
    <property type="molecule type" value="Genomic_DNA"/>
</dbReference>
<feature type="region of interest" description="Disordered" evidence="7">
    <location>
        <begin position="1"/>
        <end position="61"/>
    </location>
</feature>
<dbReference type="RefSeq" id="XP_010238285.1">
    <property type="nucleotide sequence ID" value="XM_010239983.3"/>
</dbReference>
<feature type="compositionally biased region" description="Basic and acidic residues" evidence="7">
    <location>
        <begin position="241"/>
        <end position="262"/>
    </location>
</feature>
<dbReference type="SMART" id="SM00774">
    <property type="entry name" value="WRKY"/>
    <property type="match status" value="2"/>
</dbReference>
<dbReference type="FunFam" id="2.20.25.80:FF:000001">
    <property type="entry name" value="WRKY transcription factor 33"/>
    <property type="match status" value="1"/>
</dbReference>
<dbReference type="Gene3D" id="2.20.25.80">
    <property type="entry name" value="WRKY domain"/>
    <property type="match status" value="2"/>
</dbReference>
<dbReference type="STRING" id="15368.I1IR53"/>
<dbReference type="OMA" id="MEDWMPP"/>
<comment type="subcellular location">
    <subcellularLocation>
        <location evidence="1">Nucleus</location>
    </subcellularLocation>
</comment>
<dbReference type="GO" id="GO:0005634">
    <property type="term" value="C:nucleus"/>
    <property type="evidence" value="ECO:0000318"/>
    <property type="project" value="GO_Central"/>
</dbReference>
<gene>
    <name evidence="10" type="primary">LOC100844123</name>
    <name evidence="9" type="ORF">BRADI_4g33370v3</name>
</gene>
<keyword evidence="3" id="KW-0805">Transcription regulation</keyword>
<evidence type="ECO:0000313" key="10">
    <source>
        <dbReference type="EnsemblPlants" id="KQJ90704"/>
    </source>
</evidence>
<dbReference type="PANTHER" id="PTHR31221:SF313">
    <property type="entry name" value="OS09G0481700 PROTEIN"/>
    <property type="match status" value="1"/>
</dbReference>
<feature type="compositionally biased region" description="Polar residues" evidence="7">
    <location>
        <begin position="23"/>
        <end position="50"/>
    </location>
</feature>
<dbReference type="GO" id="GO:0009737">
    <property type="term" value="P:response to abscisic acid"/>
    <property type="evidence" value="ECO:0007669"/>
    <property type="project" value="UniProtKB-ARBA"/>
</dbReference>
<evidence type="ECO:0000256" key="5">
    <source>
        <dbReference type="ARBA" id="ARBA00023163"/>
    </source>
</evidence>
<evidence type="ECO:0000256" key="3">
    <source>
        <dbReference type="ARBA" id="ARBA00023015"/>
    </source>
</evidence>
<dbReference type="OrthoDB" id="1923003at2759"/>
<dbReference type="InterPro" id="IPR036576">
    <property type="entry name" value="WRKY_dom_sf"/>
</dbReference>
<dbReference type="EMBL" id="CM000883">
    <property type="protein sequence ID" value="PNT64808.1"/>
    <property type="molecule type" value="Genomic_DNA"/>
</dbReference>
<dbReference type="PANTHER" id="PTHR31221">
    <property type="entry name" value="WRKY TRANSCRIPTION FACTOR PROTEIN 1-RELATED"/>
    <property type="match status" value="1"/>
</dbReference>
<keyword evidence="6" id="KW-0539">Nucleus</keyword>
<feature type="compositionally biased region" description="Basic and acidic residues" evidence="7">
    <location>
        <begin position="51"/>
        <end position="61"/>
    </location>
</feature>
<dbReference type="SUPFAM" id="SSF118290">
    <property type="entry name" value="WRKY DNA-binding domain"/>
    <property type="match status" value="2"/>
</dbReference>
<reference evidence="10" key="3">
    <citation type="submission" date="2018-08" db="UniProtKB">
        <authorList>
            <consortium name="EnsemblPlants"/>
        </authorList>
    </citation>
    <scope>IDENTIFICATION</scope>
    <source>
        <strain evidence="10">cv. Bd21</strain>
    </source>
</reference>
<dbReference type="Proteomes" id="UP000008810">
    <property type="component" value="Chromosome 4"/>
</dbReference>
<evidence type="ECO:0000256" key="7">
    <source>
        <dbReference type="SAM" id="MobiDB-lite"/>
    </source>
</evidence>
<reference evidence="9" key="2">
    <citation type="submission" date="2017-06" db="EMBL/GenBank/DDBJ databases">
        <title>WGS assembly of Brachypodium distachyon.</title>
        <authorList>
            <consortium name="The International Brachypodium Initiative"/>
            <person name="Lucas S."/>
            <person name="Harmon-Smith M."/>
            <person name="Lail K."/>
            <person name="Tice H."/>
            <person name="Grimwood J."/>
            <person name="Bruce D."/>
            <person name="Barry K."/>
            <person name="Shu S."/>
            <person name="Lindquist E."/>
            <person name="Wang M."/>
            <person name="Pitluck S."/>
            <person name="Vogel J.P."/>
            <person name="Garvin D.F."/>
            <person name="Mockler T.C."/>
            <person name="Schmutz J."/>
            <person name="Rokhsar D."/>
            <person name="Bevan M.W."/>
        </authorList>
    </citation>
    <scope>NUCLEOTIDE SEQUENCE</scope>
    <source>
        <strain evidence="9">Bd21</strain>
    </source>
</reference>
<keyword evidence="2" id="KW-0677">Repeat</keyword>
<dbReference type="eggNOG" id="ENOG502QU86">
    <property type="taxonomic scope" value="Eukaryota"/>
</dbReference>
<organism evidence="9">
    <name type="scientific">Brachypodium distachyon</name>
    <name type="common">Purple false brome</name>
    <name type="synonym">Trachynia distachya</name>
    <dbReference type="NCBI Taxonomy" id="15368"/>
    <lineage>
        <taxon>Eukaryota</taxon>
        <taxon>Viridiplantae</taxon>
        <taxon>Streptophyta</taxon>
        <taxon>Embryophyta</taxon>
        <taxon>Tracheophyta</taxon>
        <taxon>Spermatophyta</taxon>
        <taxon>Magnoliopsida</taxon>
        <taxon>Liliopsida</taxon>
        <taxon>Poales</taxon>
        <taxon>Poaceae</taxon>
        <taxon>BOP clade</taxon>
        <taxon>Pooideae</taxon>
        <taxon>Stipodae</taxon>
        <taxon>Brachypodieae</taxon>
        <taxon>Brachypodium</taxon>
    </lineage>
</organism>
<evidence type="ECO:0000313" key="9">
    <source>
        <dbReference type="EMBL" id="KQJ90704.1"/>
    </source>
</evidence>
<dbReference type="FunFam" id="2.20.25.80:FF:000006">
    <property type="entry name" value="WRKY transcription factor"/>
    <property type="match status" value="1"/>
</dbReference>
<dbReference type="Gramene" id="KQJ90704">
    <property type="protein sequence ID" value="KQJ90704"/>
    <property type="gene ID" value="BRADI_4g33370v3"/>
</dbReference>
<feature type="domain" description="WRKY" evidence="8">
    <location>
        <begin position="286"/>
        <end position="344"/>
    </location>
</feature>
<keyword evidence="4" id="KW-0238">DNA-binding</keyword>
<evidence type="ECO:0000256" key="6">
    <source>
        <dbReference type="ARBA" id="ARBA00023242"/>
    </source>
</evidence>
<sequence>MAGTSDRGSIMEDWMAMPPTPSPRTLMSSFLNEDFSSGPFSNLFSENGSNKPHDHSEKRGEFVDLRDQVPAQSAEATLQKDISLEPNLFNANQKPNPHGGLAERMASRAGFSIPKIDTSRVGSSTVIRSPIAIPPGLSPTTLLESPVFLYNSMAQPSPTTGKLPFPATNANSTIPPAARMNEDHTFSNDVFSFQPHLGSKAPSLSTVEKGYNACPSNQSLSNIHQRESNLQSSFTAVKDTADETIIKPKTSDSMFGDDHSSSEEQEDDETDQNGEYSSATISTPDEDGYNWKKYGPKQVKSTEYPRSYFKCTHPNCPVKKKVERSQVGQITEIIYKGTHNHPLPPLNPHSGVPLSHISDPQVNARKNPGLQAGLDSASLWENGRSGCIQDVQSEGVDARPGTRLPVSAYGDTSIVESQDAVDVSSTLSNEEIDRATHGTVSLDCDGGEDETESKRRKLDALATATVTAAAATSTTSTIDMVAAASRSVREPRVVVQTTSEVDILDDGYRWRKYGQKVVKGNPNPRSYYKCTHPGCSVRKHVERASHDLKSVITTYEGKHNHEVPAARNSGHASSGSGSAPASMPQVNLSHRRQEQAQGSFGQFGGSTPFGSFGLPPRGQLGAAGNFRFGMVPPGMSIPMPAAHQQSMMQGYPGLMMPEGQPKTEPGPQSEHAASSAYQQMMSRPPFGSQM</sequence>
<feature type="domain" description="WRKY" evidence="8">
    <location>
        <begin position="499"/>
        <end position="564"/>
    </location>
</feature>
<reference evidence="9 10" key="1">
    <citation type="journal article" date="2010" name="Nature">
        <title>Genome sequencing and analysis of the model grass Brachypodium distachyon.</title>
        <authorList>
            <consortium name="International Brachypodium Initiative"/>
        </authorList>
    </citation>
    <scope>NUCLEOTIDE SEQUENCE [LARGE SCALE GENOMIC DNA]</scope>
    <source>
        <strain evidence="9">Bd21</strain>
        <strain evidence="10">cv. Bd21</strain>
    </source>
</reference>
<keyword evidence="5" id="KW-0804">Transcription</keyword>
<dbReference type="AlphaFoldDB" id="I1IR53"/>
<evidence type="ECO:0000259" key="8">
    <source>
        <dbReference type="PROSITE" id="PS50811"/>
    </source>
</evidence>
<evidence type="ECO:0000313" key="11">
    <source>
        <dbReference type="Proteomes" id="UP000008810"/>
    </source>
</evidence>
<evidence type="ECO:0000256" key="1">
    <source>
        <dbReference type="ARBA" id="ARBA00004123"/>
    </source>
</evidence>
<evidence type="ECO:0000256" key="2">
    <source>
        <dbReference type="ARBA" id="ARBA00022737"/>
    </source>
</evidence>
<dbReference type="InterPro" id="IPR044810">
    <property type="entry name" value="WRKY_plant"/>
</dbReference>
<dbReference type="InterPro" id="IPR003657">
    <property type="entry name" value="WRKY_dom"/>
</dbReference>
<name>I1IR53_BRADI</name>
<dbReference type="GO" id="GO:0006355">
    <property type="term" value="P:regulation of DNA-templated transcription"/>
    <property type="evidence" value="ECO:0000318"/>
    <property type="project" value="GO_Central"/>
</dbReference>
<feature type="compositionally biased region" description="Acidic residues" evidence="7">
    <location>
        <begin position="263"/>
        <end position="272"/>
    </location>
</feature>
<dbReference type="GO" id="GO:0003700">
    <property type="term" value="F:DNA-binding transcription factor activity"/>
    <property type="evidence" value="ECO:0000318"/>
    <property type="project" value="GO_Central"/>
</dbReference>
<dbReference type="PROSITE" id="PS50811">
    <property type="entry name" value="WRKY"/>
    <property type="match status" value="2"/>
</dbReference>
<evidence type="ECO:0000256" key="4">
    <source>
        <dbReference type="ARBA" id="ARBA00023125"/>
    </source>
</evidence>
<protein>
    <recommendedName>
        <fullName evidence="8">WRKY domain-containing protein</fullName>
    </recommendedName>
</protein>
<dbReference type="EnsemblPlants" id="KQJ90704">
    <property type="protein sequence ID" value="KQJ90704"/>
    <property type="gene ID" value="BRADI_4g33370v3"/>
</dbReference>
<feature type="region of interest" description="Disordered" evidence="7">
    <location>
        <begin position="241"/>
        <end position="294"/>
    </location>
</feature>
<dbReference type="KEGG" id="bdi:100844123"/>
<feature type="compositionally biased region" description="Low complexity" evidence="7">
    <location>
        <begin position="565"/>
        <end position="582"/>
    </location>
</feature>
<dbReference type="HOGENOM" id="CLU_012086_3_0_1"/>
<dbReference type="GeneID" id="100844123"/>
<feature type="compositionally biased region" description="Polar residues" evidence="7">
    <location>
        <begin position="671"/>
        <end position="681"/>
    </location>
</feature>
<dbReference type="Pfam" id="PF03106">
    <property type="entry name" value="WRKY"/>
    <property type="match status" value="2"/>
</dbReference>
<dbReference type="GO" id="GO:0000976">
    <property type="term" value="F:transcription cis-regulatory region binding"/>
    <property type="evidence" value="ECO:0000318"/>
    <property type="project" value="GO_Central"/>
</dbReference>
<proteinExistence type="predicted"/>
<feature type="region of interest" description="Disordered" evidence="7">
    <location>
        <begin position="558"/>
        <end position="618"/>
    </location>
</feature>
<keyword evidence="11" id="KW-1185">Reference proteome</keyword>
<accession>I1IR53</accession>
<feature type="compositionally biased region" description="Low complexity" evidence="7">
    <location>
        <begin position="595"/>
        <end position="616"/>
    </location>
</feature>
<feature type="compositionally biased region" description="Polar residues" evidence="7">
    <location>
        <begin position="273"/>
        <end position="283"/>
    </location>
</feature>